<feature type="domain" description="DUF7978" evidence="3">
    <location>
        <begin position="23"/>
        <end position="213"/>
    </location>
</feature>
<organism evidence="4 5">
    <name type="scientific">Natronosalvus hydrolyticus</name>
    <dbReference type="NCBI Taxonomy" id="2979988"/>
    <lineage>
        <taxon>Archaea</taxon>
        <taxon>Methanobacteriati</taxon>
        <taxon>Methanobacteriota</taxon>
        <taxon>Stenosarchaea group</taxon>
        <taxon>Halobacteria</taxon>
        <taxon>Halobacteriales</taxon>
        <taxon>Natrialbaceae</taxon>
        <taxon>Natronosalvus</taxon>
    </lineage>
</organism>
<feature type="compositionally biased region" description="Basic and acidic residues" evidence="1">
    <location>
        <begin position="294"/>
        <end position="305"/>
    </location>
</feature>
<evidence type="ECO:0000259" key="3">
    <source>
        <dbReference type="Pfam" id="PF25933"/>
    </source>
</evidence>
<dbReference type="EMBL" id="JAOPJZ010000044">
    <property type="protein sequence ID" value="MCU4754448.1"/>
    <property type="molecule type" value="Genomic_DNA"/>
</dbReference>
<feature type="region of interest" description="Disordered" evidence="1">
    <location>
        <begin position="1"/>
        <end position="33"/>
    </location>
</feature>
<dbReference type="InterPro" id="IPR058284">
    <property type="entry name" value="DUF7978"/>
</dbReference>
<keyword evidence="2" id="KW-1133">Transmembrane helix</keyword>
<keyword evidence="2" id="KW-0812">Transmembrane</keyword>
<accession>A0AAP2ZCG7</accession>
<reference evidence="4 5" key="1">
    <citation type="submission" date="2022-09" db="EMBL/GenBank/DDBJ databases">
        <title>Enrichment on poylsaccharides allowed isolation of novel metabolic and taxonomic groups of Haloarchaea.</title>
        <authorList>
            <person name="Sorokin D.Y."/>
            <person name="Elcheninov A.G."/>
            <person name="Khizhniak T.V."/>
            <person name="Kolganova T.V."/>
            <person name="Kublanov I.V."/>
        </authorList>
    </citation>
    <scope>NUCLEOTIDE SEQUENCE [LARGE SCALE GENOMIC DNA]</scope>
    <source>
        <strain evidence="4 5">AArc-curdl1</strain>
    </source>
</reference>
<dbReference type="Proteomes" id="UP001321047">
    <property type="component" value="Unassembled WGS sequence"/>
</dbReference>
<feature type="region of interest" description="Disordered" evidence="1">
    <location>
        <begin position="248"/>
        <end position="305"/>
    </location>
</feature>
<name>A0AAP2ZCG7_9EURY</name>
<evidence type="ECO:0000313" key="4">
    <source>
        <dbReference type="EMBL" id="MCU4754448.1"/>
    </source>
</evidence>
<proteinExistence type="predicted"/>
<keyword evidence="5" id="KW-1185">Reference proteome</keyword>
<feature type="compositionally biased region" description="Polar residues" evidence="1">
    <location>
        <begin position="274"/>
        <end position="292"/>
    </location>
</feature>
<dbReference type="Pfam" id="PF25933">
    <property type="entry name" value="DUF7978"/>
    <property type="match status" value="1"/>
</dbReference>
<keyword evidence="2" id="KW-0472">Membrane</keyword>
<evidence type="ECO:0000256" key="1">
    <source>
        <dbReference type="SAM" id="MobiDB-lite"/>
    </source>
</evidence>
<feature type="transmembrane region" description="Helical" evidence="2">
    <location>
        <begin position="111"/>
        <end position="139"/>
    </location>
</feature>
<feature type="transmembrane region" description="Helical" evidence="2">
    <location>
        <begin position="192"/>
        <end position="213"/>
    </location>
</feature>
<dbReference type="AlphaFoldDB" id="A0AAP2ZCG7"/>
<gene>
    <name evidence="4" type="ORF">OB919_21185</name>
</gene>
<sequence>MSLDRRLEYEPAPSSAADTTAESKQETSDSSDGYDLSVLKPGAVVGLGIFTVAYLVSYQFVIASGGGVADGGVAGGEDGPARWTLAGFLLLLVNGGTFIQESERLLYPGDVLFLFGSMIFVPVLVVIFLSAGWLVVRILEPQDLQSTVKGAAAAVPSYLVLIALGTQLFSYTPEGEEGPWAEFDSIAVTLDSTLVVTSAVFSFTFICLGAVIANRAVLFGSNEDRQPPTGPGIAAVSQLGDVEAAGTADHTVTDTDSSHRRSANADETRRSGSMRASESNPTESAEVSTESGSIDDHERYRPSDR</sequence>
<evidence type="ECO:0000313" key="5">
    <source>
        <dbReference type="Proteomes" id="UP001321047"/>
    </source>
</evidence>
<comment type="caution">
    <text evidence="4">The sequence shown here is derived from an EMBL/GenBank/DDBJ whole genome shotgun (WGS) entry which is preliminary data.</text>
</comment>
<feature type="transmembrane region" description="Helical" evidence="2">
    <location>
        <begin position="43"/>
        <end position="69"/>
    </location>
</feature>
<evidence type="ECO:0000256" key="2">
    <source>
        <dbReference type="SAM" id="Phobius"/>
    </source>
</evidence>
<dbReference type="RefSeq" id="WP_342810747.1">
    <property type="nucleotide sequence ID" value="NZ_JAOPJZ010000044.1"/>
</dbReference>
<feature type="compositionally biased region" description="Basic and acidic residues" evidence="1">
    <location>
        <begin position="251"/>
        <end position="270"/>
    </location>
</feature>
<protein>
    <recommendedName>
        <fullName evidence="3">DUF7978 domain-containing protein</fullName>
    </recommendedName>
</protein>
<feature type="transmembrane region" description="Helical" evidence="2">
    <location>
        <begin position="151"/>
        <end position="172"/>
    </location>
</feature>